<accession>A0A101XQZ5</accession>
<gene>
    <name evidence="3" type="ORF">ATW55_09360</name>
    <name evidence="2" type="ORF">ATW55_15200</name>
</gene>
<evidence type="ECO:0000313" key="3">
    <source>
        <dbReference type="EMBL" id="KUO95921.1"/>
    </source>
</evidence>
<evidence type="ECO:0000259" key="1">
    <source>
        <dbReference type="Pfam" id="PF17295"/>
    </source>
</evidence>
<evidence type="ECO:0000313" key="2">
    <source>
        <dbReference type="EMBL" id="KUO95783.1"/>
    </source>
</evidence>
<dbReference type="Gene3D" id="2.40.10.390">
    <property type="match status" value="1"/>
</dbReference>
<reference evidence="3 4" key="1">
    <citation type="submission" date="2015-12" db="EMBL/GenBank/DDBJ databases">
        <title>Draft genome sequence of Acidibacillus ferrooxidans ITV001, isolated from a chalcopyrite acid mine drainage site in Brazil.</title>
        <authorList>
            <person name="Dall'Agnol H."/>
            <person name="Nancucheo I."/>
            <person name="Johnson B."/>
            <person name="Oliveira R."/>
            <person name="Leite L."/>
            <person name="Pylro V."/>
            <person name="Nunes G.L."/>
            <person name="Tzotzos G."/>
            <person name="Fernandes G.R."/>
            <person name="Dutra J."/>
            <person name="Orellana S.C."/>
            <person name="Oliveira G."/>
        </authorList>
    </citation>
    <scope>NUCLEOTIDE SEQUENCE [LARGE SCALE GENOMIC DNA]</scope>
    <source>
        <strain evidence="3">ITV001</strain>
        <strain evidence="4">ITV01</strain>
    </source>
</reference>
<organism evidence="3 4">
    <name type="scientific">Ferroacidibacillus organovorans</name>
    <dbReference type="NCBI Taxonomy" id="1765683"/>
    <lineage>
        <taxon>Bacteria</taxon>
        <taxon>Bacillati</taxon>
        <taxon>Bacillota</taxon>
        <taxon>Bacilli</taxon>
        <taxon>Bacillales</taxon>
        <taxon>Alicyclobacillaceae</taxon>
        <taxon>Ferroacidibacillus</taxon>
    </lineage>
</organism>
<evidence type="ECO:0000313" key="4">
    <source>
        <dbReference type="Proteomes" id="UP000053557"/>
    </source>
</evidence>
<dbReference type="EMBL" id="LPVJ01000031">
    <property type="protein sequence ID" value="KUO95921.1"/>
    <property type="molecule type" value="Genomic_DNA"/>
</dbReference>
<proteinExistence type="predicted"/>
<name>A0A101XQZ5_9BACL</name>
<sequence length="70" mass="8256">MTMYYCDHMDRWCVDTGDTPYWLSCGEGFELCVGKLNLPCRIEFAKGWYIIVNDVALALMEHRRYLITLN</sequence>
<dbReference type="EMBL" id="LPVJ01000036">
    <property type="protein sequence ID" value="KUO95783.1"/>
    <property type="molecule type" value="Genomic_DNA"/>
</dbReference>
<feature type="domain" description="DUF5348" evidence="1">
    <location>
        <begin position="2"/>
        <end position="65"/>
    </location>
</feature>
<dbReference type="InterPro" id="IPR035255">
    <property type="entry name" value="DUF5348"/>
</dbReference>
<comment type="caution">
    <text evidence="3">The sequence shown here is derived from an EMBL/GenBank/DDBJ whole genome shotgun (WGS) entry which is preliminary data.</text>
</comment>
<dbReference type="Proteomes" id="UP000053557">
    <property type="component" value="Unassembled WGS sequence"/>
</dbReference>
<dbReference type="AlphaFoldDB" id="A0A101XQZ5"/>
<protein>
    <recommendedName>
        <fullName evidence="1">DUF5348 domain-containing protein</fullName>
    </recommendedName>
</protein>
<keyword evidence="4" id="KW-1185">Reference proteome</keyword>
<dbReference type="Pfam" id="PF17295">
    <property type="entry name" value="DUF5348"/>
    <property type="match status" value="1"/>
</dbReference>